<dbReference type="GO" id="GO:0005737">
    <property type="term" value="C:cytoplasm"/>
    <property type="evidence" value="ECO:0007669"/>
    <property type="project" value="TreeGrafter"/>
</dbReference>
<dbReference type="Gene3D" id="1.20.58.1520">
    <property type="match status" value="1"/>
</dbReference>
<dbReference type="EMBL" id="KV454017">
    <property type="protein sequence ID" value="ODV93797.1"/>
    <property type="molecule type" value="Genomic_DNA"/>
</dbReference>
<organism evidence="2 3">
    <name type="scientific">Pachysolen tannophilus NRRL Y-2460</name>
    <dbReference type="NCBI Taxonomy" id="669874"/>
    <lineage>
        <taxon>Eukaryota</taxon>
        <taxon>Fungi</taxon>
        <taxon>Dikarya</taxon>
        <taxon>Ascomycota</taxon>
        <taxon>Saccharomycotina</taxon>
        <taxon>Pichiomycetes</taxon>
        <taxon>Pachysolenaceae</taxon>
        <taxon>Pachysolen</taxon>
    </lineage>
</organism>
<feature type="region of interest" description="Disordered" evidence="1">
    <location>
        <begin position="356"/>
        <end position="397"/>
    </location>
</feature>
<feature type="compositionally biased region" description="Polar residues" evidence="1">
    <location>
        <begin position="275"/>
        <end position="313"/>
    </location>
</feature>
<dbReference type="InterPro" id="IPR007145">
    <property type="entry name" value="MAP65_Ase1_PRC1"/>
</dbReference>
<name>A0A1E4TPX4_PACTA</name>
<dbReference type="PANTHER" id="PTHR19321">
    <property type="entry name" value="PROTEIN REGULATOR OF CYTOKINESIS 1 PRC1-RELATED"/>
    <property type="match status" value="1"/>
</dbReference>
<feature type="region of interest" description="Disordered" evidence="1">
    <location>
        <begin position="483"/>
        <end position="507"/>
    </location>
</feature>
<feature type="compositionally biased region" description="Polar residues" evidence="1">
    <location>
        <begin position="367"/>
        <end position="376"/>
    </location>
</feature>
<dbReference type="GO" id="GO:0008017">
    <property type="term" value="F:microtubule binding"/>
    <property type="evidence" value="ECO:0007669"/>
    <property type="project" value="InterPro"/>
</dbReference>
<gene>
    <name evidence="2" type="ORF">PACTADRAFT_51545</name>
</gene>
<proteinExistence type="predicted"/>
<reference evidence="3" key="1">
    <citation type="submission" date="2016-05" db="EMBL/GenBank/DDBJ databases">
        <title>Comparative genomics of biotechnologically important yeasts.</title>
        <authorList>
            <consortium name="DOE Joint Genome Institute"/>
            <person name="Riley R."/>
            <person name="Haridas S."/>
            <person name="Wolfe K.H."/>
            <person name="Lopes M.R."/>
            <person name="Hittinger C.T."/>
            <person name="Goker M."/>
            <person name="Salamov A."/>
            <person name="Wisecaver J."/>
            <person name="Long T.M."/>
            <person name="Aerts A.L."/>
            <person name="Barry K."/>
            <person name="Choi C."/>
            <person name="Clum A."/>
            <person name="Coughlan A.Y."/>
            <person name="Deshpande S."/>
            <person name="Douglass A.P."/>
            <person name="Hanson S.J."/>
            <person name="Klenk H.-P."/>
            <person name="Labutti K."/>
            <person name="Lapidus A."/>
            <person name="Lindquist E."/>
            <person name="Lipzen A."/>
            <person name="Meier-Kolthoff J.P."/>
            <person name="Ohm R.A."/>
            <person name="Otillar R.P."/>
            <person name="Pangilinan J."/>
            <person name="Peng Y."/>
            <person name="Rokas A."/>
            <person name="Rosa C.A."/>
            <person name="Scheuner C."/>
            <person name="Sibirny A.A."/>
            <person name="Slot J.C."/>
            <person name="Stielow J.B."/>
            <person name="Sun H."/>
            <person name="Kurtzman C.P."/>
            <person name="Blackwell M."/>
            <person name="Grigoriev I.V."/>
            <person name="Jeffries T.W."/>
        </authorList>
    </citation>
    <scope>NUCLEOTIDE SEQUENCE [LARGE SCALE GENOMIC DNA]</scope>
    <source>
        <strain evidence="3">NRRL Y-2460</strain>
    </source>
</reference>
<feature type="compositionally biased region" description="Polar residues" evidence="1">
    <location>
        <begin position="498"/>
        <end position="507"/>
    </location>
</feature>
<protein>
    <recommendedName>
        <fullName evidence="4">Anaphase spindle elongation protein 1</fullName>
    </recommendedName>
</protein>
<evidence type="ECO:0008006" key="4">
    <source>
        <dbReference type="Google" id="ProtNLM"/>
    </source>
</evidence>
<dbReference type="STRING" id="669874.A0A1E4TPX4"/>
<dbReference type="PANTHER" id="PTHR19321:SF41">
    <property type="entry name" value="FASCETTO-RELATED"/>
    <property type="match status" value="1"/>
</dbReference>
<dbReference type="AlphaFoldDB" id="A0A1E4TPX4"/>
<dbReference type="OrthoDB" id="642895at2759"/>
<evidence type="ECO:0000313" key="3">
    <source>
        <dbReference type="Proteomes" id="UP000094236"/>
    </source>
</evidence>
<dbReference type="Pfam" id="PF03999">
    <property type="entry name" value="MAP65_ASE1"/>
    <property type="match status" value="1"/>
</dbReference>
<accession>A0A1E4TPX4</accession>
<sequence length="521" mass="60888">MELQKDQDIEKFDNFLELVHVNIGLKTKTISELNMLYNKLDNERKSRQDKLNLLLNNCQSLWYKLDQDKDEYINKFLAQNNNLRNSSIINFEKELKRLNNLKIVYISKFIEESRIKIEQNWNLLNYSIEERHKEFPLFFNNDESDYNEEMFDLHNDYIEKLNIQVEELKPILSLIDQFNSLLQEKYALEENCKDSSRLLQRNSFRILKEEEKTRSRLARLLPLTINDLKLELQNYELKNKKPFCHTGDSIYYDQLITLEEQLNTKPSVKRKQQNNERLNSSIRSAPSTSLRSNVNRQQPSRLSSKRTANFSTSISRQASLPIIDETPVRRGLLETKNNTEQSFKFGKTNFYSTSMKNSKVTKKRPQPATTPISQILSYSSSPESKSEDNNSRIPKRKLLSPNRAVLINITNNKDVINISKRSPQLKHTGNSILKSPIRTFNVSPQRQSKMPVKLPIIKPNLNHINNRSNNSILERPIQLSSEGDSSNFFEENKENQDAKVNSKQYISSEDDRSVFNSNIGI</sequence>
<dbReference type="GO" id="GO:0051256">
    <property type="term" value="P:mitotic spindle midzone assembly"/>
    <property type="evidence" value="ECO:0007669"/>
    <property type="project" value="TreeGrafter"/>
</dbReference>
<dbReference type="Proteomes" id="UP000094236">
    <property type="component" value="Unassembled WGS sequence"/>
</dbReference>
<evidence type="ECO:0000313" key="2">
    <source>
        <dbReference type="EMBL" id="ODV93797.1"/>
    </source>
</evidence>
<feature type="region of interest" description="Disordered" evidence="1">
    <location>
        <begin position="266"/>
        <end position="313"/>
    </location>
</feature>
<dbReference type="GO" id="GO:1990023">
    <property type="term" value="C:mitotic spindle midzone"/>
    <property type="evidence" value="ECO:0007669"/>
    <property type="project" value="TreeGrafter"/>
</dbReference>
<evidence type="ECO:0000256" key="1">
    <source>
        <dbReference type="SAM" id="MobiDB-lite"/>
    </source>
</evidence>
<keyword evidence="3" id="KW-1185">Reference proteome</keyword>